<comment type="caution">
    <text evidence="2">The sequence shown here is derived from an EMBL/GenBank/DDBJ whole genome shotgun (WGS) entry which is preliminary data.</text>
</comment>
<dbReference type="AlphaFoldDB" id="A0ABD3HFJ9"/>
<reference evidence="2 3" key="1">
    <citation type="submission" date="2024-09" db="EMBL/GenBank/DDBJ databases">
        <title>Chromosome-scale assembly of Riccia sorocarpa.</title>
        <authorList>
            <person name="Paukszto L."/>
        </authorList>
    </citation>
    <scope>NUCLEOTIDE SEQUENCE [LARGE SCALE GENOMIC DNA]</scope>
    <source>
        <strain evidence="2">LP-2024</strain>
        <tissue evidence="2">Aerial parts of the thallus</tissue>
    </source>
</reference>
<protein>
    <submittedName>
        <fullName evidence="2">Uncharacterized protein</fullName>
    </submittedName>
</protein>
<dbReference type="Proteomes" id="UP001633002">
    <property type="component" value="Unassembled WGS sequence"/>
</dbReference>
<keyword evidence="3" id="KW-1185">Reference proteome</keyword>
<accession>A0ABD3HFJ9</accession>
<evidence type="ECO:0000256" key="1">
    <source>
        <dbReference type="SAM" id="MobiDB-lite"/>
    </source>
</evidence>
<dbReference type="EMBL" id="JBJQOH010000004">
    <property type="protein sequence ID" value="KAL3690330.1"/>
    <property type="molecule type" value="Genomic_DNA"/>
</dbReference>
<name>A0ABD3HFJ9_9MARC</name>
<feature type="region of interest" description="Disordered" evidence="1">
    <location>
        <begin position="1"/>
        <end position="105"/>
    </location>
</feature>
<feature type="compositionally biased region" description="Polar residues" evidence="1">
    <location>
        <begin position="35"/>
        <end position="71"/>
    </location>
</feature>
<proteinExistence type="predicted"/>
<gene>
    <name evidence="2" type="ORF">R1sor_016639</name>
</gene>
<sequence>MDSSHPSASLSLAVVPSTSIATGEQLSRKPARQLDFTSMYGSGGPSSSETSLRSGQSNIYSTRPPSLSNSPARKHGSPRAGPRPRAVFEPKDGSSATARIRVVRK</sequence>
<evidence type="ECO:0000313" key="2">
    <source>
        <dbReference type="EMBL" id="KAL3690330.1"/>
    </source>
</evidence>
<feature type="compositionally biased region" description="Polar residues" evidence="1">
    <location>
        <begin position="1"/>
        <end position="25"/>
    </location>
</feature>
<organism evidence="2 3">
    <name type="scientific">Riccia sorocarpa</name>
    <dbReference type="NCBI Taxonomy" id="122646"/>
    <lineage>
        <taxon>Eukaryota</taxon>
        <taxon>Viridiplantae</taxon>
        <taxon>Streptophyta</taxon>
        <taxon>Embryophyta</taxon>
        <taxon>Marchantiophyta</taxon>
        <taxon>Marchantiopsida</taxon>
        <taxon>Marchantiidae</taxon>
        <taxon>Marchantiales</taxon>
        <taxon>Ricciaceae</taxon>
        <taxon>Riccia</taxon>
    </lineage>
</organism>
<evidence type="ECO:0000313" key="3">
    <source>
        <dbReference type="Proteomes" id="UP001633002"/>
    </source>
</evidence>